<organism evidence="5 6">
    <name type="scientific">Malonomonas rubra DSM 5091</name>
    <dbReference type="NCBI Taxonomy" id="1122189"/>
    <lineage>
        <taxon>Bacteria</taxon>
        <taxon>Pseudomonadati</taxon>
        <taxon>Thermodesulfobacteriota</taxon>
        <taxon>Desulfuromonadia</taxon>
        <taxon>Desulfuromonadales</taxon>
        <taxon>Geopsychrobacteraceae</taxon>
        <taxon>Malonomonas</taxon>
    </lineage>
</organism>
<feature type="repeat" description="TPR" evidence="3">
    <location>
        <begin position="137"/>
        <end position="170"/>
    </location>
</feature>
<dbReference type="Gene3D" id="1.25.40.10">
    <property type="entry name" value="Tetratricopeptide repeat domain"/>
    <property type="match status" value="2"/>
</dbReference>
<dbReference type="Pfam" id="PF13181">
    <property type="entry name" value="TPR_8"/>
    <property type="match status" value="1"/>
</dbReference>
<keyword evidence="2 3" id="KW-0802">TPR repeat</keyword>
<dbReference type="Pfam" id="PF14559">
    <property type="entry name" value="TPR_19"/>
    <property type="match status" value="1"/>
</dbReference>
<evidence type="ECO:0000256" key="2">
    <source>
        <dbReference type="ARBA" id="ARBA00022803"/>
    </source>
</evidence>
<dbReference type="InterPro" id="IPR011990">
    <property type="entry name" value="TPR-like_helical_dom_sf"/>
</dbReference>
<dbReference type="InterPro" id="IPR019734">
    <property type="entry name" value="TPR_rpt"/>
</dbReference>
<feature type="chain" id="PRO_5012251889" evidence="4">
    <location>
        <begin position="21"/>
        <end position="255"/>
    </location>
</feature>
<feature type="repeat" description="TPR" evidence="3">
    <location>
        <begin position="205"/>
        <end position="238"/>
    </location>
</feature>
<dbReference type="SMART" id="SM00028">
    <property type="entry name" value="TPR"/>
    <property type="match status" value="6"/>
</dbReference>
<evidence type="ECO:0000256" key="1">
    <source>
        <dbReference type="ARBA" id="ARBA00022737"/>
    </source>
</evidence>
<keyword evidence="1" id="KW-0677">Repeat</keyword>
<dbReference type="EMBL" id="FQZT01000002">
    <property type="protein sequence ID" value="SHI73551.1"/>
    <property type="molecule type" value="Genomic_DNA"/>
</dbReference>
<sequence>MFCNRFLFTLFLSVVLVACAPTPQVQNDKIQQAEAHYRMGVSHLQNDNPTMALQELLKGVAIAPQSDSIHAALGQAYQLKKAYVKAEEHYLKAIDISNKEPRYMNNIGSLYLDMQEWDKAIDYFGQAADDLLFLNPHVALAGKGFAYLQKKDYQAALYEFEKAAEVSNRYPRAYFLQSEALVGMGRTELARKALEKAVNLAPNYVLALYQLGVMEMKAQENDTAIDRFEKVVELAPTSDPGLKAADLLRALKSAE</sequence>
<dbReference type="Pfam" id="PF13176">
    <property type="entry name" value="TPR_7"/>
    <property type="match status" value="1"/>
</dbReference>
<dbReference type="PANTHER" id="PTHR44858:SF1">
    <property type="entry name" value="UDP-N-ACETYLGLUCOSAMINE--PEPTIDE N-ACETYLGLUCOSAMINYLTRANSFERASE SPINDLY-RELATED"/>
    <property type="match status" value="1"/>
</dbReference>
<protein>
    <submittedName>
        <fullName evidence="5">Tfp pilus assembly protein PilF</fullName>
    </submittedName>
</protein>
<dbReference type="PROSITE" id="PS51257">
    <property type="entry name" value="PROKAR_LIPOPROTEIN"/>
    <property type="match status" value="1"/>
</dbReference>
<evidence type="ECO:0000313" key="5">
    <source>
        <dbReference type="EMBL" id="SHI73551.1"/>
    </source>
</evidence>
<name>A0A1M6DK91_MALRU</name>
<evidence type="ECO:0000256" key="3">
    <source>
        <dbReference type="PROSITE-ProRule" id="PRU00339"/>
    </source>
</evidence>
<evidence type="ECO:0000256" key="4">
    <source>
        <dbReference type="SAM" id="SignalP"/>
    </source>
</evidence>
<dbReference type="AlphaFoldDB" id="A0A1M6DK91"/>
<dbReference type="PROSITE" id="PS50005">
    <property type="entry name" value="TPR"/>
    <property type="match status" value="3"/>
</dbReference>
<evidence type="ECO:0000313" key="6">
    <source>
        <dbReference type="Proteomes" id="UP000184171"/>
    </source>
</evidence>
<feature type="signal peptide" evidence="4">
    <location>
        <begin position="1"/>
        <end position="20"/>
    </location>
</feature>
<feature type="repeat" description="TPR" evidence="3">
    <location>
        <begin position="171"/>
        <end position="204"/>
    </location>
</feature>
<dbReference type="STRING" id="1122189.SAMN02745165_00712"/>
<keyword evidence="6" id="KW-1185">Reference proteome</keyword>
<dbReference type="SUPFAM" id="SSF48452">
    <property type="entry name" value="TPR-like"/>
    <property type="match status" value="1"/>
</dbReference>
<dbReference type="RefSeq" id="WP_072905654.1">
    <property type="nucleotide sequence ID" value="NZ_FQZT01000002.1"/>
</dbReference>
<dbReference type="InterPro" id="IPR050498">
    <property type="entry name" value="Ycf3"/>
</dbReference>
<dbReference type="OrthoDB" id="9815059at2"/>
<gene>
    <name evidence="5" type="ORF">SAMN02745165_00712</name>
</gene>
<dbReference type="Proteomes" id="UP000184171">
    <property type="component" value="Unassembled WGS sequence"/>
</dbReference>
<keyword evidence="4" id="KW-0732">Signal</keyword>
<dbReference type="PANTHER" id="PTHR44858">
    <property type="entry name" value="TETRATRICOPEPTIDE REPEAT PROTEIN 6"/>
    <property type="match status" value="1"/>
</dbReference>
<proteinExistence type="predicted"/>
<accession>A0A1M6DK91</accession>
<reference evidence="5 6" key="1">
    <citation type="submission" date="2016-11" db="EMBL/GenBank/DDBJ databases">
        <authorList>
            <person name="Jaros S."/>
            <person name="Januszkiewicz K."/>
            <person name="Wedrychowicz H."/>
        </authorList>
    </citation>
    <scope>NUCLEOTIDE SEQUENCE [LARGE SCALE GENOMIC DNA]</scope>
    <source>
        <strain evidence="5 6">DSM 5091</strain>
    </source>
</reference>